<evidence type="ECO:0000256" key="1">
    <source>
        <dbReference type="SAM" id="Phobius"/>
    </source>
</evidence>
<comment type="caution">
    <text evidence="2">The sequence shown here is derived from an EMBL/GenBank/DDBJ whole genome shotgun (WGS) entry which is preliminary data.</text>
</comment>
<feature type="transmembrane region" description="Helical" evidence="1">
    <location>
        <begin position="96"/>
        <end position="120"/>
    </location>
</feature>
<keyword evidence="1" id="KW-1133">Transmembrane helix</keyword>
<reference evidence="2 3" key="1">
    <citation type="submission" date="2020-08" db="EMBL/GenBank/DDBJ databases">
        <title>Genomic Encyclopedia of Type Strains, Phase IV (KMG-IV): sequencing the most valuable type-strain genomes for metagenomic binning, comparative biology and taxonomic classification.</title>
        <authorList>
            <person name="Goeker M."/>
        </authorList>
    </citation>
    <scope>NUCLEOTIDE SEQUENCE [LARGE SCALE GENOMIC DNA]</scope>
    <source>
        <strain evidence="2 3">DSM 12706</strain>
    </source>
</reference>
<sequence>MAMMGAAGGLFVAAHLGRGSVELLGFPVVILAATIYAFIGFYLGIDLPPDAAPRADNVATPRVKWIERLSASGTFFAALAVFVSVWNIILDGQPNSLATLLVGGGFVIGVTMQIAAGSIARARA</sequence>
<accession>A0A7W8DXW2</accession>
<evidence type="ECO:0000313" key="3">
    <source>
        <dbReference type="Proteomes" id="UP000542353"/>
    </source>
</evidence>
<protein>
    <submittedName>
        <fullName evidence="2">Uncharacterized protein</fullName>
    </submittedName>
</protein>
<organism evidence="2 3">
    <name type="scientific">Rhodopseudomonas rhenobacensis</name>
    <dbReference type="NCBI Taxonomy" id="87461"/>
    <lineage>
        <taxon>Bacteria</taxon>
        <taxon>Pseudomonadati</taxon>
        <taxon>Pseudomonadota</taxon>
        <taxon>Alphaproteobacteria</taxon>
        <taxon>Hyphomicrobiales</taxon>
        <taxon>Nitrobacteraceae</taxon>
        <taxon>Rhodopseudomonas</taxon>
    </lineage>
</organism>
<keyword evidence="1" id="KW-0472">Membrane</keyword>
<dbReference type="Proteomes" id="UP000542353">
    <property type="component" value="Unassembled WGS sequence"/>
</dbReference>
<gene>
    <name evidence="2" type="ORF">HNR60_000917</name>
</gene>
<name>A0A7W8DXW2_9BRAD</name>
<keyword evidence="3" id="KW-1185">Reference proteome</keyword>
<dbReference type="EMBL" id="JACHIH010000003">
    <property type="protein sequence ID" value="MBB5046175.1"/>
    <property type="molecule type" value="Genomic_DNA"/>
</dbReference>
<dbReference type="AlphaFoldDB" id="A0A7W8DXW2"/>
<feature type="transmembrane region" description="Helical" evidence="1">
    <location>
        <begin position="29"/>
        <end position="48"/>
    </location>
</feature>
<evidence type="ECO:0000313" key="2">
    <source>
        <dbReference type="EMBL" id="MBB5046175.1"/>
    </source>
</evidence>
<feature type="transmembrane region" description="Helical" evidence="1">
    <location>
        <begin position="69"/>
        <end position="90"/>
    </location>
</feature>
<keyword evidence="1" id="KW-0812">Transmembrane</keyword>
<proteinExistence type="predicted"/>